<reference evidence="3" key="1">
    <citation type="submission" date="2020-10" db="EMBL/GenBank/DDBJ databases">
        <authorList>
            <person name="Palmer J.M."/>
        </authorList>
    </citation>
    <scope>NUCLEOTIDE SEQUENCE</scope>
    <source>
        <strain evidence="3">UCD 2041</strain>
    </source>
</reference>
<dbReference type="InterPro" id="IPR008862">
    <property type="entry name" value="Tcp11"/>
</dbReference>
<protein>
    <recommendedName>
        <fullName evidence="5">Protein SOK1</fullName>
    </recommendedName>
</protein>
<dbReference type="OrthoDB" id="276323at2759"/>
<sequence length="729" mass="79919">MTHHNANDDQEVERPTHFKDVFGTTKDSCPAGSMSAADNGLNTANVDVSESRRPSVVMPPIDAGVVRRTRKTPGAGAPGAGAGAQVSTRAASPVDAASAASTLTPIRSKISKISSSKIGAGKIPSSVSGAIQFASPFGAYPAGRVCKIRGASLVSRRRHYRSRSLPNIWLSLSEFSAASATAPACAPSVVAADTGASLAHRHHHHRHHRASSRRSRRMAAHTAYQKPESLDGRRAPALDGASPAATASATATAAGAATAASPCFAPLSPAQVQQAQRQLLMPPVNLQSMHEIDLHEVLKNPQLRHDILFDPQLQFRPNLDGERGRRKKLQAENYWRFIKREIRALLAGSYRLRYSSRNLENSPIGVMFQALKSILLSLVSAKDQATVESALDIKILMQQLAGQCFDFLAFADWIAGALKMHCAPMRDAWVDKMKRTFHGAVSAPSAPSAPSAGAPGADVDGLVDGLRMLFSILEAMKLDVANHQIRILRPLLCSTAVSFEREYFMNAMKKGRFSLMMALLWFRRNSIMCHSRDTKHVLDFAVVHLLSCSHMCTEFPNTLGFDHPRLVVLRADIRHLVCTKVCEILYKQMVRENCPGKIAEKCSEAELVALKKEILSLIVDEKGNSKWTRNLHSLAVHFVSRACGDLDSKKIDFCFNWLLTQTQPSSTVYKLLEQKIMVRILDALDQNSVVQVQGDCMVDEELKNVVERLAQLINLNYSVFGDFYAGYLK</sequence>
<dbReference type="KEGG" id="bbrx:BRETT_005103"/>
<feature type="region of interest" description="Disordered" evidence="2">
    <location>
        <begin position="1"/>
        <end position="20"/>
    </location>
</feature>
<name>A0A871R563_DEKBR</name>
<dbReference type="GeneID" id="64577026"/>
<feature type="region of interest" description="Disordered" evidence="2">
    <location>
        <begin position="67"/>
        <end position="86"/>
    </location>
</feature>
<dbReference type="GO" id="GO:0010737">
    <property type="term" value="P:protein kinase A signaling"/>
    <property type="evidence" value="ECO:0007669"/>
    <property type="project" value="TreeGrafter"/>
</dbReference>
<gene>
    <name evidence="3" type="ORF">BRETT_005103</name>
</gene>
<dbReference type="EMBL" id="CP063135">
    <property type="protein sequence ID" value="QOU20446.1"/>
    <property type="molecule type" value="Genomic_DNA"/>
</dbReference>
<comment type="similarity">
    <text evidence="1">Belongs to the TCP11 family.</text>
</comment>
<reference evidence="3" key="2">
    <citation type="journal article" name="BMC Genomics">
        <title>New genome assemblies reveal patterns of domestication and adaptation across Brettanomyces (Dekkera) species.</title>
        <authorList>
            <person name="Roach M.J."/>
            <person name="Borneman A.R."/>
        </authorList>
    </citation>
    <scope>NUCLEOTIDE SEQUENCE</scope>
    <source>
        <strain evidence="3">UCD 2041</strain>
    </source>
</reference>
<accession>A0A871R563</accession>
<dbReference type="PANTHER" id="PTHR12832:SF11">
    <property type="entry name" value="LD23868P"/>
    <property type="match status" value="1"/>
</dbReference>
<dbReference type="Proteomes" id="UP000663131">
    <property type="component" value="Chromosome 7"/>
</dbReference>
<evidence type="ECO:0000256" key="2">
    <source>
        <dbReference type="SAM" id="MobiDB-lite"/>
    </source>
</evidence>
<feature type="region of interest" description="Disordered" evidence="2">
    <location>
        <begin position="197"/>
        <end position="243"/>
    </location>
</feature>
<dbReference type="Pfam" id="PF05794">
    <property type="entry name" value="Tcp11"/>
    <property type="match status" value="1"/>
</dbReference>
<dbReference type="AlphaFoldDB" id="A0A871R563"/>
<evidence type="ECO:0000313" key="3">
    <source>
        <dbReference type="EMBL" id="QOU20446.1"/>
    </source>
</evidence>
<evidence type="ECO:0000313" key="4">
    <source>
        <dbReference type="Proteomes" id="UP000663131"/>
    </source>
</evidence>
<organism evidence="3 4">
    <name type="scientific">Dekkera bruxellensis</name>
    <name type="common">Brettanomyces custersii</name>
    <dbReference type="NCBI Taxonomy" id="5007"/>
    <lineage>
        <taxon>Eukaryota</taxon>
        <taxon>Fungi</taxon>
        <taxon>Dikarya</taxon>
        <taxon>Ascomycota</taxon>
        <taxon>Saccharomycotina</taxon>
        <taxon>Pichiomycetes</taxon>
        <taxon>Pichiales</taxon>
        <taxon>Pichiaceae</taxon>
        <taxon>Brettanomyces</taxon>
    </lineage>
</organism>
<evidence type="ECO:0008006" key="5">
    <source>
        <dbReference type="Google" id="ProtNLM"/>
    </source>
</evidence>
<dbReference type="RefSeq" id="XP_041136939.1">
    <property type="nucleotide sequence ID" value="XM_041283587.1"/>
</dbReference>
<evidence type="ECO:0000256" key="1">
    <source>
        <dbReference type="ARBA" id="ARBA00010954"/>
    </source>
</evidence>
<feature type="compositionally biased region" description="Basic residues" evidence="2">
    <location>
        <begin position="199"/>
        <end position="219"/>
    </location>
</feature>
<proteinExistence type="inferred from homology"/>
<dbReference type="PANTHER" id="PTHR12832">
    <property type="entry name" value="TESTIS-SPECIFIC PROTEIN PBS13 T-COMPLEX 11"/>
    <property type="match status" value="1"/>
</dbReference>